<gene>
    <name evidence="1" type="ORF">GCM10009802_14250</name>
</gene>
<accession>A0ABP5JA87</accession>
<name>A0ABP5JA87_9ACTN</name>
<dbReference type="Gene3D" id="3.40.630.30">
    <property type="match status" value="1"/>
</dbReference>
<protein>
    <submittedName>
        <fullName evidence="1">Uncharacterized protein</fullName>
    </submittedName>
</protein>
<evidence type="ECO:0000313" key="2">
    <source>
        <dbReference type="Proteomes" id="UP001500443"/>
    </source>
</evidence>
<organism evidence="1 2">
    <name type="scientific">Streptomyces synnematoformans</name>
    <dbReference type="NCBI Taxonomy" id="415721"/>
    <lineage>
        <taxon>Bacteria</taxon>
        <taxon>Bacillati</taxon>
        <taxon>Actinomycetota</taxon>
        <taxon>Actinomycetes</taxon>
        <taxon>Kitasatosporales</taxon>
        <taxon>Streptomycetaceae</taxon>
        <taxon>Streptomyces</taxon>
    </lineage>
</organism>
<dbReference type="Proteomes" id="UP001500443">
    <property type="component" value="Unassembled WGS sequence"/>
</dbReference>
<dbReference type="EMBL" id="BAAAPF010000024">
    <property type="protein sequence ID" value="GAA2114676.1"/>
    <property type="molecule type" value="Genomic_DNA"/>
</dbReference>
<reference evidence="2" key="1">
    <citation type="journal article" date="2019" name="Int. J. Syst. Evol. Microbiol.">
        <title>The Global Catalogue of Microorganisms (GCM) 10K type strain sequencing project: providing services to taxonomists for standard genome sequencing and annotation.</title>
        <authorList>
            <consortium name="The Broad Institute Genomics Platform"/>
            <consortium name="The Broad Institute Genome Sequencing Center for Infectious Disease"/>
            <person name="Wu L."/>
            <person name="Ma J."/>
        </authorList>
    </citation>
    <scope>NUCLEOTIDE SEQUENCE [LARGE SCALE GENOMIC DNA]</scope>
    <source>
        <strain evidence="2">JCM 15481</strain>
    </source>
</reference>
<evidence type="ECO:0000313" key="1">
    <source>
        <dbReference type="EMBL" id="GAA2114676.1"/>
    </source>
</evidence>
<comment type="caution">
    <text evidence="1">The sequence shown here is derived from an EMBL/GenBank/DDBJ whole genome shotgun (WGS) entry which is preliminary data.</text>
</comment>
<proteinExistence type="predicted"/>
<keyword evidence="2" id="KW-1185">Reference proteome</keyword>
<sequence>MGPAGRKELSVVAEELSEDGTVAAVRPTVRAGHKTLVAALASDGTPLAVGHYHPANDTAEIGGIGTLPSHVSANRAVQGHRPRTYDVLRADALSARESVAPLGVFMEGYGHEHVA</sequence>